<feature type="region of interest" description="Disordered" evidence="9">
    <location>
        <begin position="129"/>
        <end position="190"/>
    </location>
</feature>
<keyword evidence="3" id="KW-1003">Cell membrane</keyword>
<keyword evidence="8" id="KW-0449">Lipoprotein</keyword>
<keyword evidence="13" id="KW-1185">Reference proteome</keyword>
<dbReference type="PANTHER" id="PTHR33044">
    <property type="entry name" value="BIFUNCTIONAL INHIBITOR/LIPID-TRANSFER PROTEIN/SEED STORAGE 2S ALBUMIN SUPERFAMILY PROTEIN-RELATED"/>
    <property type="match status" value="1"/>
</dbReference>
<dbReference type="Proteomes" id="UP001642360">
    <property type="component" value="Unassembled WGS sequence"/>
</dbReference>
<dbReference type="InterPro" id="IPR016140">
    <property type="entry name" value="Bifunc_inhib/LTP/seed_store"/>
</dbReference>
<comment type="similarity">
    <text evidence="2">Belongs to the plant LTP family.</text>
</comment>
<organism evidence="12 13">
    <name type="scientific">Ilex paraguariensis</name>
    <name type="common">yerba mate</name>
    <dbReference type="NCBI Taxonomy" id="185542"/>
    <lineage>
        <taxon>Eukaryota</taxon>
        <taxon>Viridiplantae</taxon>
        <taxon>Streptophyta</taxon>
        <taxon>Embryophyta</taxon>
        <taxon>Tracheophyta</taxon>
        <taxon>Spermatophyta</taxon>
        <taxon>Magnoliopsida</taxon>
        <taxon>eudicotyledons</taxon>
        <taxon>Gunneridae</taxon>
        <taxon>Pentapetalae</taxon>
        <taxon>asterids</taxon>
        <taxon>campanulids</taxon>
        <taxon>Aquifoliales</taxon>
        <taxon>Aquifoliaceae</taxon>
        <taxon>Ilex</taxon>
    </lineage>
</organism>
<proteinExistence type="inferred from homology"/>
<evidence type="ECO:0000256" key="2">
    <source>
        <dbReference type="ARBA" id="ARBA00009748"/>
    </source>
</evidence>
<feature type="signal peptide" evidence="10">
    <location>
        <begin position="1"/>
        <end position="23"/>
    </location>
</feature>
<evidence type="ECO:0000313" key="13">
    <source>
        <dbReference type="Proteomes" id="UP001642360"/>
    </source>
</evidence>
<dbReference type="GO" id="GO:0098552">
    <property type="term" value="C:side of membrane"/>
    <property type="evidence" value="ECO:0007669"/>
    <property type="project" value="UniProtKB-KW"/>
</dbReference>
<keyword evidence="4" id="KW-0472">Membrane</keyword>
<sequence length="210" mass="21976">MAFSHLVPALAVALMIQVMPVYGQTRIPCMASLVTSFTPCMNLLTNSTYNGISPTADCCNSLRSLMGNGMDCLCLLVTANAPWQIPINRTVAMSLPRACNLPGVPVQCEAMSAPIPAPGPEAFGPIMSPTASAFPNPADSTDTEPMSPTLAPEADTTPDLSPPPSTFNSQFPTENSGIRPDLTSSAANPSHKFSPSVLLAAVAAFALKYY</sequence>
<evidence type="ECO:0000256" key="10">
    <source>
        <dbReference type="SAM" id="SignalP"/>
    </source>
</evidence>
<feature type="chain" id="PRO_5044865460" description="Bifunctional inhibitor/plant lipid transfer protein/seed storage helical domain-containing protein" evidence="10">
    <location>
        <begin position="24"/>
        <end position="210"/>
    </location>
</feature>
<evidence type="ECO:0000256" key="5">
    <source>
        <dbReference type="ARBA" id="ARBA00022729"/>
    </source>
</evidence>
<protein>
    <recommendedName>
        <fullName evidence="11">Bifunctional inhibitor/plant lipid transfer protein/seed storage helical domain-containing protein</fullName>
    </recommendedName>
</protein>
<dbReference type="GO" id="GO:0005886">
    <property type="term" value="C:plasma membrane"/>
    <property type="evidence" value="ECO:0007669"/>
    <property type="project" value="UniProtKB-SubCell"/>
</dbReference>
<evidence type="ECO:0000256" key="9">
    <source>
        <dbReference type="SAM" id="MobiDB-lite"/>
    </source>
</evidence>
<accession>A0ABC8SC52</accession>
<evidence type="ECO:0000256" key="8">
    <source>
        <dbReference type="ARBA" id="ARBA00023288"/>
    </source>
</evidence>
<keyword evidence="4" id="KW-0336">GPI-anchor</keyword>
<keyword evidence="6" id="KW-1015">Disulfide bond</keyword>
<evidence type="ECO:0000256" key="6">
    <source>
        <dbReference type="ARBA" id="ARBA00023157"/>
    </source>
</evidence>
<comment type="subcellular location">
    <subcellularLocation>
        <location evidence="1">Cell membrane</location>
        <topology evidence="1">Lipid-anchor</topology>
        <topology evidence="1">GPI-anchor</topology>
    </subcellularLocation>
</comment>
<keyword evidence="7" id="KW-0325">Glycoprotein</keyword>
<evidence type="ECO:0000313" key="12">
    <source>
        <dbReference type="EMBL" id="CAK9154405.1"/>
    </source>
</evidence>
<dbReference type="SMART" id="SM00499">
    <property type="entry name" value="AAI"/>
    <property type="match status" value="1"/>
</dbReference>
<dbReference type="AlphaFoldDB" id="A0ABC8SC52"/>
<dbReference type="Gene3D" id="1.10.110.10">
    <property type="entry name" value="Plant lipid-transfer and hydrophobic proteins"/>
    <property type="match status" value="1"/>
</dbReference>
<keyword evidence="5 10" id="KW-0732">Signal</keyword>
<dbReference type="EMBL" id="CAUOFW020002525">
    <property type="protein sequence ID" value="CAK9154405.1"/>
    <property type="molecule type" value="Genomic_DNA"/>
</dbReference>
<dbReference type="InterPro" id="IPR043325">
    <property type="entry name" value="LTSS"/>
</dbReference>
<evidence type="ECO:0000256" key="7">
    <source>
        <dbReference type="ARBA" id="ARBA00023180"/>
    </source>
</evidence>
<dbReference type="Pfam" id="PF14368">
    <property type="entry name" value="LTP_2"/>
    <property type="match status" value="1"/>
</dbReference>
<feature type="compositionally biased region" description="Polar residues" evidence="9">
    <location>
        <begin position="129"/>
        <end position="146"/>
    </location>
</feature>
<evidence type="ECO:0000256" key="1">
    <source>
        <dbReference type="ARBA" id="ARBA00004609"/>
    </source>
</evidence>
<dbReference type="CDD" id="cd00010">
    <property type="entry name" value="AAI_LTSS"/>
    <property type="match status" value="1"/>
</dbReference>
<evidence type="ECO:0000259" key="11">
    <source>
        <dbReference type="SMART" id="SM00499"/>
    </source>
</evidence>
<evidence type="ECO:0000256" key="3">
    <source>
        <dbReference type="ARBA" id="ARBA00022475"/>
    </source>
</evidence>
<evidence type="ECO:0000256" key="4">
    <source>
        <dbReference type="ARBA" id="ARBA00022622"/>
    </source>
</evidence>
<name>A0ABC8SC52_9AQUA</name>
<dbReference type="InterPro" id="IPR036312">
    <property type="entry name" value="Bifun_inhib/LTP/seed_sf"/>
</dbReference>
<feature type="compositionally biased region" description="Polar residues" evidence="9">
    <location>
        <begin position="167"/>
        <end position="190"/>
    </location>
</feature>
<reference evidence="12 13" key="1">
    <citation type="submission" date="2024-02" db="EMBL/GenBank/DDBJ databases">
        <authorList>
            <person name="Vignale AGUSTIN F."/>
            <person name="Sosa J E."/>
            <person name="Modenutti C."/>
        </authorList>
    </citation>
    <scope>NUCLEOTIDE SEQUENCE [LARGE SCALE GENOMIC DNA]</scope>
</reference>
<feature type="domain" description="Bifunctional inhibitor/plant lipid transfer protein/seed storage helical" evidence="11">
    <location>
        <begin position="29"/>
        <end position="108"/>
    </location>
</feature>
<gene>
    <name evidence="12" type="ORF">ILEXP_LOCUS22724</name>
</gene>
<dbReference type="SUPFAM" id="SSF47699">
    <property type="entry name" value="Bifunctional inhibitor/lipid-transfer protein/seed storage 2S albumin"/>
    <property type="match status" value="1"/>
</dbReference>
<comment type="caution">
    <text evidence="12">The sequence shown here is derived from an EMBL/GenBank/DDBJ whole genome shotgun (WGS) entry which is preliminary data.</text>
</comment>